<proteinExistence type="predicted"/>
<keyword evidence="2" id="KW-1185">Reference proteome</keyword>
<evidence type="ECO:0000313" key="1">
    <source>
        <dbReference type="EMBL" id="MBP1325466.1"/>
    </source>
</evidence>
<dbReference type="EMBL" id="JAFIDA010000001">
    <property type="protein sequence ID" value="MBP1325466.1"/>
    <property type="molecule type" value="Genomic_DNA"/>
</dbReference>
<protein>
    <submittedName>
        <fullName evidence="1">Uncharacterized protein</fullName>
    </submittedName>
</protein>
<dbReference type="AlphaFoldDB" id="A0A940PWG9"/>
<accession>A0A940PWG9</accession>
<sequence>MNSMAPILPDNTTGQIEILAHLGELVADALEPIRASILNSPTIIPAMHRRNSAGYYDLH</sequence>
<organism evidence="1 2">
    <name type="scientific">Leucobacter exalbidus</name>
    <dbReference type="NCBI Taxonomy" id="662960"/>
    <lineage>
        <taxon>Bacteria</taxon>
        <taxon>Bacillati</taxon>
        <taxon>Actinomycetota</taxon>
        <taxon>Actinomycetes</taxon>
        <taxon>Micrococcales</taxon>
        <taxon>Microbacteriaceae</taxon>
        <taxon>Leucobacter</taxon>
    </lineage>
</organism>
<reference evidence="1" key="1">
    <citation type="submission" date="2021-02" db="EMBL/GenBank/DDBJ databases">
        <title>Sequencing the genomes of 1000 actinobacteria strains.</title>
        <authorList>
            <person name="Klenk H.-P."/>
        </authorList>
    </citation>
    <scope>NUCLEOTIDE SEQUENCE</scope>
    <source>
        <strain evidence="1">DSM 22850</strain>
    </source>
</reference>
<dbReference type="Proteomes" id="UP000675163">
    <property type="component" value="Unassembled WGS sequence"/>
</dbReference>
<evidence type="ECO:0000313" key="2">
    <source>
        <dbReference type="Proteomes" id="UP000675163"/>
    </source>
</evidence>
<name>A0A940PWG9_9MICO</name>
<comment type="caution">
    <text evidence="1">The sequence shown here is derived from an EMBL/GenBank/DDBJ whole genome shotgun (WGS) entry which is preliminary data.</text>
</comment>
<gene>
    <name evidence="1" type="ORF">JOF28_000698</name>
</gene>